<dbReference type="EMBL" id="CP019650">
    <property type="protein sequence ID" value="AQQ69200.1"/>
    <property type="molecule type" value="Genomic_DNA"/>
</dbReference>
<dbReference type="RefSeq" id="WP_077407785.1">
    <property type="nucleotide sequence ID" value="NZ_CP019650.1"/>
</dbReference>
<proteinExistence type="predicted"/>
<dbReference type="OrthoDB" id="9255666at2"/>
<dbReference type="AlphaFoldDB" id="A0A1Q2M961"/>
<protein>
    <submittedName>
        <fullName evidence="1">Uncharacterized protein</fullName>
    </submittedName>
</protein>
<dbReference type="STRING" id="260552.Mag101_17350"/>
<sequence>MKKFVRIDPQSGRFLDIDPKKLARDAKSLGDFVRKNIDPANDALGIYTQLLPLCDKVAKQHQNRSIPLDDLPLRYPFREGLFPSGMAPLYSEFSATITGTPLDVVSIVDVNGVPCAEVEFED</sequence>
<gene>
    <name evidence="1" type="ORF">Mag101_17350</name>
</gene>
<reference evidence="1" key="1">
    <citation type="submission" date="2017-02" db="EMBL/GenBank/DDBJ databases">
        <title>Genome of Microbulbifer agarilyticus GP101.</title>
        <authorList>
            <person name="Jung J."/>
            <person name="Bae S.S."/>
            <person name="Baek K."/>
        </authorList>
    </citation>
    <scope>NUCLEOTIDE SEQUENCE [LARGE SCALE GENOMIC DNA]</scope>
    <source>
        <strain evidence="1">GP101</strain>
    </source>
</reference>
<evidence type="ECO:0000313" key="1">
    <source>
        <dbReference type="EMBL" id="AQQ69200.1"/>
    </source>
</evidence>
<accession>A0A1Q2M961</accession>
<dbReference type="KEGG" id="maga:Mag101_17350"/>
<organism evidence="1 2">
    <name type="scientific">Microbulbifer agarilyticus</name>
    <dbReference type="NCBI Taxonomy" id="260552"/>
    <lineage>
        <taxon>Bacteria</taxon>
        <taxon>Pseudomonadati</taxon>
        <taxon>Pseudomonadota</taxon>
        <taxon>Gammaproteobacteria</taxon>
        <taxon>Cellvibrionales</taxon>
        <taxon>Microbulbiferaceae</taxon>
        <taxon>Microbulbifer</taxon>
    </lineage>
</organism>
<evidence type="ECO:0000313" key="2">
    <source>
        <dbReference type="Proteomes" id="UP000188219"/>
    </source>
</evidence>
<dbReference type="Proteomes" id="UP000188219">
    <property type="component" value="Chromosome"/>
</dbReference>
<keyword evidence="2" id="KW-1185">Reference proteome</keyword>
<name>A0A1Q2M961_9GAMM</name>